<protein>
    <submittedName>
        <fullName evidence="2">Nucleoside-diphosphate-sugar epimerase</fullName>
    </submittedName>
</protein>
<dbReference type="RefSeq" id="WP_025356957.1">
    <property type="nucleotide sequence ID" value="NZ_BAAABQ010000023.1"/>
</dbReference>
<dbReference type="PANTHER" id="PTHR48079:SF6">
    <property type="entry name" value="NAD(P)-BINDING DOMAIN-CONTAINING PROTEIN-RELATED"/>
    <property type="match status" value="1"/>
</dbReference>
<gene>
    <name evidence="2" type="ORF">BC739_005160</name>
</gene>
<proteinExistence type="predicted"/>
<comment type="caution">
    <text evidence="2">The sequence shown here is derived from an EMBL/GenBank/DDBJ whole genome shotgun (WGS) entry which is preliminary data.</text>
</comment>
<dbReference type="Gene3D" id="3.40.50.720">
    <property type="entry name" value="NAD(P)-binding Rossmann-like Domain"/>
    <property type="match status" value="1"/>
</dbReference>
<reference evidence="2 3" key="1">
    <citation type="submission" date="2020-08" db="EMBL/GenBank/DDBJ databases">
        <title>Genomic Encyclopedia of Archaeal and Bacterial Type Strains, Phase II (KMG-II): from individual species to whole genera.</title>
        <authorList>
            <person name="Goeker M."/>
        </authorList>
    </citation>
    <scope>NUCLEOTIDE SEQUENCE [LARGE SCALE GENOMIC DNA]</scope>
    <source>
        <strain evidence="2 3">DSM 43850</strain>
    </source>
</reference>
<name>A0ABR6BM15_9PSEU</name>
<dbReference type="CDD" id="cd05262">
    <property type="entry name" value="SDR_a7"/>
    <property type="match status" value="1"/>
</dbReference>
<dbReference type="InterPro" id="IPR036291">
    <property type="entry name" value="NAD(P)-bd_dom_sf"/>
</dbReference>
<dbReference type="Pfam" id="PF01370">
    <property type="entry name" value="Epimerase"/>
    <property type="match status" value="1"/>
</dbReference>
<dbReference type="Proteomes" id="UP000517916">
    <property type="component" value="Unassembled WGS sequence"/>
</dbReference>
<sequence length="294" mass="30849">MRVFVTGATGFIGSAVVRELIEAGHQVLGLARSEQAAAALVAAGAEVHRGALDDLDSLRAGVAAADGVIHTAFVHDFSDYAGASRTDRLAIEAMGEALAGSDRPFVVTSGMATLAVGRVATEEDAADPGIPRVSEASALTFTERGVRVSVLRLPPSVHGEGDHGFVPRLIDIAREKGVSAYPGDGANRWSAVHRLDAARLYRLALEAAPAGTRLHGVADEGVAVRDVAEVIGRHLGLPVTAVPREQATDHFGWLGAFFSLDIPASSTLTQKRVDWLPVQAGLIPDLDEGHYFTN</sequence>
<evidence type="ECO:0000259" key="1">
    <source>
        <dbReference type="Pfam" id="PF01370"/>
    </source>
</evidence>
<accession>A0ABR6BM15</accession>
<dbReference type="InterPro" id="IPR051783">
    <property type="entry name" value="NAD(P)-dependent_oxidoreduct"/>
</dbReference>
<keyword evidence="3" id="KW-1185">Reference proteome</keyword>
<evidence type="ECO:0000313" key="3">
    <source>
        <dbReference type="Proteomes" id="UP000517916"/>
    </source>
</evidence>
<dbReference type="SUPFAM" id="SSF51735">
    <property type="entry name" value="NAD(P)-binding Rossmann-fold domains"/>
    <property type="match status" value="1"/>
</dbReference>
<evidence type="ECO:0000313" key="2">
    <source>
        <dbReference type="EMBL" id="MBA8927943.1"/>
    </source>
</evidence>
<organism evidence="2 3">
    <name type="scientific">Kutzneria viridogrisea</name>
    <dbReference type="NCBI Taxonomy" id="47990"/>
    <lineage>
        <taxon>Bacteria</taxon>
        <taxon>Bacillati</taxon>
        <taxon>Actinomycetota</taxon>
        <taxon>Actinomycetes</taxon>
        <taxon>Pseudonocardiales</taxon>
        <taxon>Pseudonocardiaceae</taxon>
        <taxon>Kutzneria</taxon>
    </lineage>
</organism>
<dbReference type="PANTHER" id="PTHR48079">
    <property type="entry name" value="PROTEIN YEEZ"/>
    <property type="match status" value="1"/>
</dbReference>
<feature type="domain" description="NAD-dependent epimerase/dehydratase" evidence="1">
    <location>
        <begin position="3"/>
        <end position="75"/>
    </location>
</feature>
<dbReference type="EMBL" id="JACJID010000004">
    <property type="protein sequence ID" value="MBA8927943.1"/>
    <property type="molecule type" value="Genomic_DNA"/>
</dbReference>
<dbReference type="InterPro" id="IPR001509">
    <property type="entry name" value="Epimerase_deHydtase"/>
</dbReference>